<name>A0A6A1VTN2_9ROSI</name>
<keyword evidence="4" id="KW-1185">Reference proteome</keyword>
<protein>
    <submittedName>
        <fullName evidence="3">Uncharacterized protein</fullName>
    </submittedName>
</protein>
<dbReference type="PANTHER" id="PTHR47747:SF3">
    <property type="entry name" value="OS03G0853600 PROTEIN"/>
    <property type="match status" value="1"/>
</dbReference>
<dbReference type="PANTHER" id="PTHR47747">
    <property type="entry name" value="RIBONUCLEASE P PROTEIN SUBUNIT P38-LIKE PROTEIN"/>
    <property type="match status" value="1"/>
</dbReference>
<keyword evidence="1" id="KW-0175">Coiled coil</keyword>
<feature type="region of interest" description="Disordered" evidence="2">
    <location>
        <begin position="1"/>
        <end position="36"/>
    </location>
</feature>
<dbReference type="Proteomes" id="UP000516437">
    <property type="component" value="Chromosome 4"/>
</dbReference>
<sequence length="429" mass="49440">MAEKEEEEEGERKQEPLVEEEEDKEEGEEEEAVQATEDEVKKLVRTYLGLSFSVSLALLPRSSMSLVQALESQVRDLSLRLLQAEEQLRLMKSRRKEDSKANARVVEIFATHRNAWQGEERRLLQQIEELAEKVAELAKREEEYKMRVEELEREVGERDEMINFISRTSGVAHHEFGEDGDESGVEVNVVYGDLEPHQELNPHQKNVFETDLLASSASKFWAERASLCQDVQYDSLESLYHMKHFVPRRESPWKVDGDSTGVSSKLKLLEQELENLVKVGKSDLSRVPSLLRKQAKRYQALGGKIDDLCRRMQASDPSEPTLSPEFRTQRQTEFLLEGFRLQQRATETGQKFMAIQTEVGKSYCIDELGSQAKLTTKRSLDSIINNLKEIQRNLEIWLARIIGDLEGILARDGASRVREYYISRYPFVQ</sequence>
<comment type="caution">
    <text evidence="3">The sequence shown here is derived from an EMBL/GenBank/DDBJ whole genome shotgun (WGS) entry which is preliminary data.</text>
</comment>
<gene>
    <name evidence="3" type="ORF">CJ030_MR4G020492</name>
</gene>
<evidence type="ECO:0000313" key="3">
    <source>
        <dbReference type="EMBL" id="KAB1216261.1"/>
    </source>
</evidence>
<evidence type="ECO:0000256" key="1">
    <source>
        <dbReference type="SAM" id="Coils"/>
    </source>
</evidence>
<dbReference type="EMBL" id="RXIC02000022">
    <property type="protein sequence ID" value="KAB1216261.1"/>
    <property type="molecule type" value="Genomic_DNA"/>
</dbReference>
<proteinExistence type="predicted"/>
<accession>A0A6A1VTN2</accession>
<feature type="compositionally biased region" description="Acidic residues" evidence="2">
    <location>
        <begin position="17"/>
        <end position="32"/>
    </location>
</feature>
<evidence type="ECO:0000313" key="4">
    <source>
        <dbReference type="Proteomes" id="UP000516437"/>
    </source>
</evidence>
<reference evidence="3 4" key="1">
    <citation type="journal article" date="2019" name="Plant Biotechnol. J.">
        <title>The red bayberry genome and genetic basis of sex determination.</title>
        <authorList>
            <person name="Jia H.M."/>
            <person name="Jia H.J."/>
            <person name="Cai Q.L."/>
            <person name="Wang Y."/>
            <person name="Zhao H.B."/>
            <person name="Yang W.F."/>
            <person name="Wang G.Y."/>
            <person name="Li Y.H."/>
            <person name="Zhan D.L."/>
            <person name="Shen Y.T."/>
            <person name="Niu Q.F."/>
            <person name="Chang L."/>
            <person name="Qiu J."/>
            <person name="Zhao L."/>
            <person name="Xie H.B."/>
            <person name="Fu W.Y."/>
            <person name="Jin J."/>
            <person name="Li X.W."/>
            <person name="Jiao Y."/>
            <person name="Zhou C.C."/>
            <person name="Tu T."/>
            <person name="Chai C.Y."/>
            <person name="Gao J.L."/>
            <person name="Fan L.J."/>
            <person name="van de Weg E."/>
            <person name="Wang J.Y."/>
            <person name="Gao Z.S."/>
        </authorList>
    </citation>
    <scope>NUCLEOTIDE SEQUENCE [LARGE SCALE GENOMIC DNA]</scope>
    <source>
        <tissue evidence="3">Leaves</tissue>
    </source>
</reference>
<evidence type="ECO:0000256" key="2">
    <source>
        <dbReference type="SAM" id="MobiDB-lite"/>
    </source>
</evidence>
<dbReference type="OrthoDB" id="751422at2759"/>
<dbReference type="AlphaFoldDB" id="A0A6A1VTN2"/>
<organism evidence="3 4">
    <name type="scientific">Morella rubra</name>
    <name type="common">Chinese bayberry</name>
    <dbReference type="NCBI Taxonomy" id="262757"/>
    <lineage>
        <taxon>Eukaryota</taxon>
        <taxon>Viridiplantae</taxon>
        <taxon>Streptophyta</taxon>
        <taxon>Embryophyta</taxon>
        <taxon>Tracheophyta</taxon>
        <taxon>Spermatophyta</taxon>
        <taxon>Magnoliopsida</taxon>
        <taxon>eudicotyledons</taxon>
        <taxon>Gunneridae</taxon>
        <taxon>Pentapetalae</taxon>
        <taxon>rosids</taxon>
        <taxon>fabids</taxon>
        <taxon>Fagales</taxon>
        <taxon>Myricaceae</taxon>
        <taxon>Morella</taxon>
    </lineage>
</organism>
<feature type="coiled-coil region" evidence="1">
    <location>
        <begin position="67"/>
        <end position="154"/>
    </location>
</feature>